<evidence type="ECO:0000313" key="1">
    <source>
        <dbReference type="EMBL" id="SFO04808.1"/>
    </source>
</evidence>
<dbReference type="OrthoDB" id="1365165at2"/>
<dbReference type="AlphaFoldDB" id="A0A1I5DZZ1"/>
<accession>A0A1I5DZZ1</accession>
<reference evidence="2" key="1">
    <citation type="submission" date="2016-10" db="EMBL/GenBank/DDBJ databases">
        <authorList>
            <person name="Varghese N."/>
            <person name="Submissions S."/>
        </authorList>
    </citation>
    <scope>NUCLEOTIDE SEQUENCE [LARGE SCALE GENOMIC DNA]</scope>
    <source>
        <strain evidence="2">DS-12</strain>
    </source>
</reference>
<organism evidence="1 2">
    <name type="scientific">Paenimyroides ummariense</name>
    <dbReference type="NCBI Taxonomy" id="913024"/>
    <lineage>
        <taxon>Bacteria</taxon>
        <taxon>Pseudomonadati</taxon>
        <taxon>Bacteroidota</taxon>
        <taxon>Flavobacteriia</taxon>
        <taxon>Flavobacteriales</taxon>
        <taxon>Flavobacteriaceae</taxon>
        <taxon>Paenimyroides</taxon>
    </lineage>
</organism>
<protein>
    <submittedName>
        <fullName evidence="1">Phage protein, HK97 gp10 family</fullName>
    </submittedName>
</protein>
<dbReference type="EMBL" id="FOVI01000018">
    <property type="protein sequence ID" value="SFO04808.1"/>
    <property type="molecule type" value="Genomic_DNA"/>
</dbReference>
<dbReference type="RefSeq" id="WP_091524603.1">
    <property type="nucleotide sequence ID" value="NZ_FOVI01000018.1"/>
</dbReference>
<name>A0A1I5DZZ1_9FLAO</name>
<evidence type="ECO:0000313" key="2">
    <source>
        <dbReference type="Proteomes" id="UP000199036"/>
    </source>
</evidence>
<keyword evidence="2" id="KW-1185">Reference proteome</keyword>
<gene>
    <name evidence="1" type="ORF">SAMN05421741_11825</name>
</gene>
<sequence length="202" mass="22738">MSSFNVEVTGFKELVNRLKQIADDPGKRREALVILRQIAQPTMVVAKDLTPVSKGRASSNLARYKRQKGDKRMVSKIPGRLKKSIGLITSKNKDNPTILVGPRVKGAFSGYDKSGWYGHFVHDGHNVYRKGFKRDRTGNRLSKKKGDNYLTRAQSKNSKGAVSRTKANPFLTKAYERTEGKVTADAEAKFVKFVQRRLNKLQ</sequence>
<proteinExistence type="predicted"/>
<dbReference type="Proteomes" id="UP000199036">
    <property type="component" value="Unassembled WGS sequence"/>
</dbReference>
<dbReference type="STRING" id="913024.SAMN05421741_11825"/>